<proteinExistence type="predicted"/>
<dbReference type="SUPFAM" id="SSF52540">
    <property type="entry name" value="P-loop containing nucleoside triphosphate hydrolases"/>
    <property type="match status" value="1"/>
</dbReference>
<gene>
    <name evidence="2" type="ORF">EDD40_5640</name>
</gene>
<dbReference type="Proteomes" id="UP000268727">
    <property type="component" value="Unassembled WGS sequence"/>
</dbReference>
<dbReference type="AlphaFoldDB" id="A0A3N1HCK1"/>
<accession>A0A3N1HCK1</accession>
<dbReference type="SMART" id="SM00028">
    <property type="entry name" value="TPR"/>
    <property type="match status" value="6"/>
</dbReference>
<keyword evidence="3" id="KW-1185">Reference proteome</keyword>
<dbReference type="InterPro" id="IPR011990">
    <property type="entry name" value="TPR-like_helical_dom_sf"/>
</dbReference>
<dbReference type="SUPFAM" id="SSF48452">
    <property type="entry name" value="TPR-like"/>
    <property type="match status" value="3"/>
</dbReference>
<feature type="region of interest" description="Disordered" evidence="1">
    <location>
        <begin position="645"/>
        <end position="664"/>
    </location>
</feature>
<dbReference type="Pfam" id="PF13374">
    <property type="entry name" value="TPR_10"/>
    <property type="match status" value="2"/>
</dbReference>
<evidence type="ECO:0000313" key="2">
    <source>
        <dbReference type="EMBL" id="ROP40234.1"/>
    </source>
</evidence>
<evidence type="ECO:0000313" key="3">
    <source>
        <dbReference type="Proteomes" id="UP000268727"/>
    </source>
</evidence>
<dbReference type="InterPro" id="IPR019734">
    <property type="entry name" value="TPR_rpt"/>
</dbReference>
<dbReference type="Gene3D" id="1.25.40.10">
    <property type="entry name" value="Tetratricopeptide repeat domain"/>
    <property type="match status" value="2"/>
</dbReference>
<reference evidence="2 3" key="1">
    <citation type="submission" date="2018-11" db="EMBL/GenBank/DDBJ databases">
        <title>Sequencing the genomes of 1000 actinobacteria strains.</title>
        <authorList>
            <person name="Klenk H.-P."/>
        </authorList>
    </citation>
    <scope>NUCLEOTIDE SEQUENCE [LARGE SCALE GENOMIC DNA]</scope>
    <source>
        <strain evidence="2 3">DSM 44231</strain>
    </source>
</reference>
<dbReference type="InterPro" id="IPR053137">
    <property type="entry name" value="NLR-like"/>
</dbReference>
<dbReference type="PANTHER" id="PTHR46082:SF6">
    <property type="entry name" value="AAA+ ATPASE DOMAIN-CONTAINING PROTEIN-RELATED"/>
    <property type="match status" value="1"/>
</dbReference>
<dbReference type="Pfam" id="PF13424">
    <property type="entry name" value="TPR_12"/>
    <property type="match status" value="2"/>
</dbReference>
<dbReference type="EMBL" id="RJKM01000001">
    <property type="protein sequence ID" value="ROP40234.1"/>
    <property type="molecule type" value="Genomic_DNA"/>
</dbReference>
<dbReference type="InterPro" id="IPR027417">
    <property type="entry name" value="P-loop_NTPase"/>
</dbReference>
<evidence type="ECO:0000256" key="1">
    <source>
        <dbReference type="SAM" id="MobiDB-lite"/>
    </source>
</evidence>
<name>A0A3N1HCK1_9PSEU</name>
<comment type="caution">
    <text evidence="2">The sequence shown here is derived from an EMBL/GenBank/DDBJ whole genome shotgun (WGS) entry which is preliminary data.</text>
</comment>
<sequence>MFGLLAAMIGVVTNYVTDEVPAWFQDQTRVWLVFALIVVTSILAQVVFSREKPVPPALPLVRPHFPATPRTLRPPTSSASALRGRDRTLDDIRSVLDAPAGRFVVVCGPGGMGKTALAVRVAEEAAQRGRPVFWIRWRGEGSSEGRTGEELLAAQMVQVAITLGLPEGEVGAVQQSGGSLVDLVWGYLERTSGWVLVIDNADRTEGLGIEGPVGEHRGWIRPGGAGLLLVTSRDRSPDTWGRGAVMVRLEPLSPVEGAQVLLDLARGGGSHEDAERLATRLGGLPLALHVAGKAVAQPTARLRQFNAYREALGDDTSQVLMSPDVTDPETARTLVGHTWELSLDQLAVEGVPLARPLLRALALLADAPIPRTLITPGLIPDTATDTVVGTAAIDSALAGLERYGLVDTPPPDSVSEIGSVMLHPLVREASTMLVVRDSDITGWRDTIEGHLIESAESWTAQGRAAWPATRLLAPHLLLLTDTHNDDSFTRLRNTIDNVAYELERAGFHTTAITLRRHVLDAESTRLGPDHPHTLNSQNNLATVLYSLGRYDEAERLHRNTLNSRSHTLGPDHPHTLNSQNNLATVLNSLGRYDEAERLHRNTLNSYTRTLDPDHPHTLTSQNNLATVLKNLGRYDEAERLHRNTLNSRSRTLGPDHPHTLNSQNNLATVLNSLGRYDEAERLHRNTLDIRIRTLGPDHPHTLSSQNNLAGVLNSLGRYDEAERLYHNTLDSCIRTLGPDHPHTLSSQNNLATVLKNLGRHDEAERLYRNTLDIRIRTLGPDHPDTLNSQNNLAWLAKGHTVRNGKRWGWPIRQRNR</sequence>
<dbReference type="PANTHER" id="PTHR46082">
    <property type="entry name" value="ATP/GTP-BINDING PROTEIN-RELATED"/>
    <property type="match status" value="1"/>
</dbReference>
<organism evidence="2 3">
    <name type="scientific">Saccharothrix texasensis</name>
    <dbReference type="NCBI Taxonomy" id="103734"/>
    <lineage>
        <taxon>Bacteria</taxon>
        <taxon>Bacillati</taxon>
        <taxon>Actinomycetota</taxon>
        <taxon>Actinomycetes</taxon>
        <taxon>Pseudonocardiales</taxon>
        <taxon>Pseudonocardiaceae</taxon>
        <taxon>Saccharothrix</taxon>
    </lineage>
</organism>
<dbReference type="Gene3D" id="3.40.50.300">
    <property type="entry name" value="P-loop containing nucleotide triphosphate hydrolases"/>
    <property type="match status" value="1"/>
</dbReference>
<dbReference type="NCBIfam" id="NF040586">
    <property type="entry name" value="FxSxx_TPR"/>
    <property type="match status" value="1"/>
</dbReference>
<protein>
    <submittedName>
        <fullName evidence="2">Tetratricopeptide (TPR) repeat protein</fullName>
    </submittedName>
</protein>
<dbReference type="PRINTS" id="PR00381">
    <property type="entry name" value="KINESINLIGHT"/>
</dbReference>